<keyword evidence="2" id="KW-1185">Reference proteome</keyword>
<reference evidence="1 2" key="1">
    <citation type="journal article" date="2019" name="Sci. Rep.">
        <title>Orb-weaving spider Araneus ventricosus genome elucidates the spidroin gene catalogue.</title>
        <authorList>
            <person name="Kono N."/>
            <person name="Nakamura H."/>
            <person name="Ohtoshi R."/>
            <person name="Moran D.A.P."/>
            <person name="Shinohara A."/>
            <person name="Yoshida Y."/>
            <person name="Fujiwara M."/>
            <person name="Mori M."/>
            <person name="Tomita M."/>
            <person name="Arakawa K."/>
        </authorList>
    </citation>
    <scope>NUCLEOTIDE SEQUENCE [LARGE SCALE GENOMIC DNA]</scope>
</reference>
<comment type="caution">
    <text evidence="1">The sequence shown here is derived from an EMBL/GenBank/DDBJ whole genome shotgun (WGS) entry which is preliminary data.</text>
</comment>
<proteinExistence type="predicted"/>
<evidence type="ECO:0000313" key="1">
    <source>
        <dbReference type="EMBL" id="GBL81523.1"/>
    </source>
</evidence>
<evidence type="ECO:0000313" key="2">
    <source>
        <dbReference type="Proteomes" id="UP000499080"/>
    </source>
</evidence>
<dbReference type="EMBL" id="BGPR01000025">
    <property type="protein sequence ID" value="GBL81523.1"/>
    <property type="molecule type" value="Genomic_DNA"/>
</dbReference>
<gene>
    <name evidence="1" type="ORF">AVEN_143774_1</name>
</gene>
<protein>
    <submittedName>
        <fullName evidence="1">Uncharacterized protein</fullName>
    </submittedName>
</protein>
<organism evidence="1 2">
    <name type="scientific">Araneus ventricosus</name>
    <name type="common">Orbweaver spider</name>
    <name type="synonym">Epeira ventricosa</name>
    <dbReference type="NCBI Taxonomy" id="182803"/>
    <lineage>
        <taxon>Eukaryota</taxon>
        <taxon>Metazoa</taxon>
        <taxon>Ecdysozoa</taxon>
        <taxon>Arthropoda</taxon>
        <taxon>Chelicerata</taxon>
        <taxon>Arachnida</taxon>
        <taxon>Araneae</taxon>
        <taxon>Araneomorphae</taxon>
        <taxon>Entelegynae</taxon>
        <taxon>Araneoidea</taxon>
        <taxon>Araneidae</taxon>
        <taxon>Araneus</taxon>
    </lineage>
</organism>
<dbReference type="Proteomes" id="UP000499080">
    <property type="component" value="Unassembled WGS sequence"/>
</dbReference>
<sequence length="140" mass="15299">MRARFSTGTAVVRVFSESEKIGWEGPLPCDKLEELSPSVMISKSYLLYDFVCGASINAIIPTPLPLSQCSLLEILFCNASEKSDLEHCCLRGRDCLFGQLISCLVPQVTYVGSNQTQLDVMSVVQRVLNGSGYLAIGFLV</sequence>
<dbReference type="AlphaFoldDB" id="A0A4Y2ANY9"/>
<accession>A0A4Y2ANY9</accession>
<name>A0A4Y2ANY9_ARAVE</name>